<accession>U9URZ7</accession>
<dbReference type="HOGENOM" id="CLU_3125724_0_0_1"/>
<protein>
    <submittedName>
        <fullName evidence="1">Uncharacterized protein</fullName>
    </submittedName>
</protein>
<gene>
    <name evidence="1" type="ORF">GLOINDRAFT_15690</name>
</gene>
<evidence type="ECO:0000313" key="1">
    <source>
        <dbReference type="EMBL" id="ESA23189.1"/>
    </source>
</evidence>
<dbReference type="AlphaFoldDB" id="U9URZ7"/>
<proteinExistence type="predicted"/>
<organism evidence="1">
    <name type="scientific">Rhizophagus irregularis (strain DAOM 181602 / DAOM 197198 / MUCL 43194)</name>
    <name type="common">Arbuscular mycorrhizal fungus</name>
    <name type="synonym">Glomus intraradices</name>
    <dbReference type="NCBI Taxonomy" id="747089"/>
    <lineage>
        <taxon>Eukaryota</taxon>
        <taxon>Fungi</taxon>
        <taxon>Fungi incertae sedis</taxon>
        <taxon>Mucoromycota</taxon>
        <taxon>Glomeromycotina</taxon>
        <taxon>Glomeromycetes</taxon>
        <taxon>Glomerales</taxon>
        <taxon>Glomeraceae</taxon>
        <taxon>Rhizophagus</taxon>
    </lineage>
</organism>
<name>U9URZ7_RHIID</name>
<dbReference type="EMBL" id="KI274968">
    <property type="protein sequence ID" value="ESA23189.1"/>
    <property type="molecule type" value="Genomic_DNA"/>
</dbReference>
<reference evidence="1" key="1">
    <citation type="submission" date="2013-07" db="EMBL/GenBank/DDBJ databases">
        <title>The genome of an arbuscular mycorrhizal fungus provides insights into the evolution of the oldest plant symbiosis.</title>
        <authorList>
            <consortium name="DOE Joint Genome Institute"/>
            <person name="Tisserant E."/>
            <person name="Malbreil M."/>
            <person name="Kuo A."/>
            <person name="Kohler A."/>
            <person name="Symeonidi A."/>
            <person name="Balestrini R."/>
            <person name="Charron P."/>
            <person name="Duensing N."/>
            <person name="Frei-dit-Frey N."/>
            <person name="Gianinazzi-Pearson V."/>
            <person name="Gilbert B."/>
            <person name="Handa Y."/>
            <person name="Hijri M."/>
            <person name="Kaul R."/>
            <person name="Kawaguchi M."/>
            <person name="Krajinski F."/>
            <person name="Lammers P."/>
            <person name="Lapierre D."/>
            <person name="Masclaux F.G."/>
            <person name="Murat C."/>
            <person name="Morin E."/>
            <person name="Ndikumana S."/>
            <person name="Pagni M."/>
            <person name="Petitpierre D."/>
            <person name="Requena N."/>
            <person name="Rosikiewicz P."/>
            <person name="Riley R."/>
            <person name="Saito K."/>
            <person name="San Clemente H."/>
            <person name="Shapiro H."/>
            <person name="van Tuinen D."/>
            <person name="Becard G."/>
            <person name="Bonfante P."/>
            <person name="Paszkowski U."/>
            <person name="Shachar-Hill Y."/>
            <person name="Young J.P."/>
            <person name="Sanders I.R."/>
            <person name="Henrissat B."/>
            <person name="Rensing S.A."/>
            <person name="Grigoriev I.V."/>
            <person name="Corradi N."/>
            <person name="Roux C."/>
            <person name="Martin F."/>
        </authorList>
    </citation>
    <scope>NUCLEOTIDE SEQUENCE</scope>
    <source>
        <strain evidence="1">DAOM 197198</strain>
    </source>
</reference>
<sequence>MNFIVIAFLLSTSYKKTNTSINQQKKVEALQKLVHIQPELKGKKYTFFQH</sequence>